<feature type="compositionally biased region" description="Basic and acidic residues" evidence="1">
    <location>
        <begin position="293"/>
        <end position="311"/>
    </location>
</feature>
<name>A0AAV4CK13_9GAST</name>
<dbReference type="AlphaFoldDB" id="A0AAV4CK13"/>
<organism evidence="2 3">
    <name type="scientific">Plakobranchus ocellatus</name>
    <dbReference type="NCBI Taxonomy" id="259542"/>
    <lineage>
        <taxon>Eukaryota</taxon>
        <taxon>Metazoa</taxon>
        <taxon>Spiralia</taxon>
        <taxon>Lophotrochozoa</taxon>
        <taxon>Mollusca</taxon>
        <taxon>Gastropoda</taxon>
        <taxon>Heterobranchia</taxon>
        <taxon>Euthyneura</taxon>
        <taxon>Panpulmonata</taxon>
        <taxon>Sacoglossa</taxon>
        <taxon>Placobranchoidea</taxon>
        <taxon>Plakobranchidae</taxon>
        <taxon>Plakobranchus</taxon>
    </lineage>
</organism>
<keyword evidence="3" id="KW-1185">Reference proteome</keyword>
<reference evidence="2 3" key="1">
    <citation type="journal article" date="2021" name="Elife">
        <title>Chloroplast acquisition without the gene transfer in kleptoplastic sea slugs, Plakobranchus ocellatus.</title>
        <authorList>
            <person name="Maeda T."/>
            <person name="Takahashi S."/>
            <person name="Yoshida T."/>
            <person name="Shimamura S."/>
            <person name="Takaki Y."/>
            <person name="Nagai Y."/>
            <person name="Toyoda A."/>
            <person name="Suzuki Y."/>
            <person name="Arimoto A."/>
            <person name="Ishii H."/>
            <person name="Satoh N."/>
            <person name="Nishiyama T."/>
            <person name="Hasebe M."/>
            <person name="Maruyama T."/>
            <person name="Minagawa J."/>
            <person name="Obokata J."/>
            <person name="Shigenobu S."/>
        </authorList>
    </citation>
    <scope>NUCLEOTIDE SEQUENCE [LARGE SCALE GENOMIC DNA]</scope>
</reference>
<feature type="compositionally biased region" description="Basic residues" evidence="1">
    <location>
        <begin position="275"/>
        <end position="285"/>
    </location>
</feature>
<dbReference type="EMBL" id="BLXT01006765">
    <property type="protein sequence ID" value="GFO33235.1"/>
    <property type="molecule type" value="Genomic_DNA"/>
</dbReference>
<dbReference type="GO" id="GO:0003723">
    <property type="term" value="F:RNA binding"/>
    <property type="evidence" value="ECO:0007669"/>
    <property type="project" value="InterPro"/>
</dbReference>
<gene>
    <name evidence="2" type="ORF">PoB_005974000</name>
</gene>
<dbReference type="GO" id="GO:0006400">
    <property type="term" value="P:tRNA modification"/>
    <property type="evidence" value="ECO:0007669"/>
    <property type="project" value="InterPro"/>
</dbReference>
<feature type="region of interest" description="Disordered" evidence="1">
    <location>
        <begin position="59"/>
        <end position="84"/>
    </location>
</feature>
<comment type="caution">
    <text evidence="2">The sequence shown here is derived from an EMBL/GenBank/DDBJ whole genome shotgun (WGS) entry which is preliminary data.</text>
</comment>
<evidence type="ECO:0000313" key="3">
    <source>
        <dbReference type="Proteomes" id="UP000735302"/>
    </source>
</evidence>
<dbReference type="PANTHER" id="PTHR13452:SF10">
    <property type="entry name" value="THUMP DOMAIN-CONTAINING PROTEIN 1"/>
    <property type="match status" value="1"/>
</dbReference>
<evidence type="ECO:0000313" key="2">
    <source>
        <dbReference type="EMBL" id="GFO33235.1"/>
    </source>
</evidence>
<dbReference type="InterPro" id="IPR040183">
    <property type="entry name" value="THUMPD1-like"/>
</dbReference>
<dbReference type="Proteomes" id="UP000735302">
    <property type="component" value="Unassembled WGS sequence"/>
</dbReference>
<feature type="compositionally biased region" description="Acidic residues" evidence="1">
    <location>
        <begin position="334"/>
        <end position="345"/>
    </location>
</feature>
<dbReference type="PANTHER" id="PTHR13452">
    <property type="entry name" value="THUMP DOMAIN CONTAINING PROTEIN 1-RELATED"/>
    <property type="match status" value="1"/>
</dbReference>
<protein>
    <submittedName>
        <fullName evidence="2">THUMP domain-containing protein 1</fullName>
    </submittedName>
</protein>
<accession>A0AAV4CK13</accession>
<proteinExistence type="predicted"/>
<feature type="region of interest" description="Disordered" evidence="1">
    <location>
        <begin position="254"/>
        <end position="345"/>
    </location>
</feature>
<feature type="compositionally biased region" description="Acidic residues" evidence="1">
    <location>
        <begin position="255"/>
        <end position="270"/>
    </location>
</feature>
<evidence type="ECO:0000256" key="1">
    <source>
        <dbReference type="SAM" id="MobiDB-lite"/>
    </source>
</evidence>
<sequence length="345" mass="39067">MPLEFIHLDKGSQFLGPEDRGFLINLTKARWSDNACSEAIKLLRNFTQLYYTLKCPESKAGEKASGNTDLDELEGDESYQAPSKEDKSGIQFAIREMVYPNVGFVACNLADPSDFAHFVLSKLADRKDYKKPRLPFRILPVQRICEAKAKSVEHCVKPILESTLAKDEFPYRFSLIFRGHSGGEYLSNNEAKSVVRNCVWALNPNCVQCIKYQDYAVIMDVFDPLFVVGVAKDFQKLASYNTWIIRHGVKTDLGTDSEDDISDDPTLSEEEERKRKLRIKRKRRAEKAGLAQREGEVKRSVEELEKCGERDGEGEEDEPGLNGKKTDDFGALNGEEDEDVDSDNE</sequence>